<dbReference type="Gene3D" id="2.40.70.10">
    <property type="entry name" value="Acid Proteases"/>
    <property type="match status" value="2"/>
</dbReference>
<dbReference type="EMBL" id="WTXG01000049">
    <property type="protein sequence ID" value="KAI0296357.1"/>
    <property type="molecule type" value="Genomic_DNA"/>
</dbReference>
<evidence type="ECO:0000313" key="2">
    <source>
        <dbReference type="EMBL" id="KAI0296357.1"/>
    </source>
</evidence>
<name>A0AAD4QLG2_9AGAM</name>
<gene>
    <name evidence="2" type="ORF">B0F90DRAFT_1820026</name>
</gene>
<evidence type="ECO:0000256" key="1">
    <source>
        <dbReference type="SAM" id="SignalP"/>
    </source>
</evidence>
<keyword evidence="1" id="KW-0732">Signal</keyword>
<evidence type="ECO:0000313" key="3">
    <source>
        <dbReference type="Proteomes" id="UP001203297"/>
    </source>
</evidence>
<sequence>MFPTASLTAFLLLAVSVAANPIVVSKPQFHCRLPGTSISLAAVISSRRIRLVPRTRGHRQSKTERHLESGWGRQRRCDNVAAVYQATVGVGSPPPTSIGVASNSTGFSGLDGVLGSVPTVTDNLFSSGTIPSNLVSVSFEPTTTESEMNGELALVVPTLRSTLELLLSSSPASHYWGIDESIWYGASTLSSRPPLRNWSRPRRHHWLARITSAQFANLQSLFFTTGDTTFELTANAQIWPRALNTLIGGTSGKIYLIVNDIGTPSGGVSTLSMAVLSLSASTLSTILKPARWSRHYAIHHGDDN</sequence>
<comment type="caution">
    <text evidence="2">The sequence shown here is derived from an EMBL/GenBank/DDBJ whole genome shotgun (WGS) entry which is preliminary data.</text>
</comment>
<feature type="chain" id="PRO_5042242191" evidence="1">
    <location>
        <begin position="20"/>
        <end position="304"/>
    </location>
</feature>
<organism evidence="2 3">
    <name type="scientific">Multifurca ochricompacta</name>
    <dbReference type="NCBI Taxonomy" id="376703"/>
    <lineage>
        <taxon>Eukaryota</taxon>
        <taxon>Fungi</taxon>
        <taxon>Dikarya</taxon>
        <taxon>Basidiomycota</taxon>
        <taxon>Agaricomycotina</taxon>
        <taxon>Agaricomycetes</taxon>
        <taxon>Russulales</taxon>
        <taxon>Russulaceae</taxon>
        <taxon>Multifurca</taxon>
    </lineage>
</organism>
<dbReference type="InterPro" id="IPR021109">
    <property type="entry name" value="Peptidase_aspartic_dom_sf"/>
</dbReference>
<proteinExistence type="predicted"/>
<feature type="signal peptide" evidence="1">
    <location>
        <begin position="1"/>
        <end position="19"/>
    </location>
</feature>
<dbReference type="Proteomes" id="UP001203297">
    <property type="component" value="Unassembled WGS sequence"/>
</dbReference>
<dbReference type="SUPFAM" id="SSF50630">
    <property type="entry name" value="Acid proteases"/>
    <property type="match status" value="1"/>
</dbReference>
<protein>
    <submittedName>
        <fullName evidence="2">Uncharacterized protein</fullName>
    </submittedName>
</protein>
<keyword evidence="3" id="KW-1185">Reference proteome</keyword>
<accession>A0AAD4QLG2</accession>
<reference evidence="2" key="1">
    <citation type="journal article" date="2022" name="New Phytol.">
        <title>Evolutionary transition to the ectomycorrhizal habit in the genomes of a hyperdiverse lineage of mushroom-forming fungi.</title>
        <authorList>
            <person name="Looney B."/>
            <person name="Miyauchi S."/>
            <person name="Morin E."/>
            <person name="Drula E."/>
            <person name="Courty P.E."/>
            <person name="Kohler A."/>
            <person name="Kuo A."/>
            <person name="LaButti K."/>
            <person name="Pangilinan J."/>
            <person name="Lipzen A."/>
            <person name="Riley R."/>
            <person name="Andreopoulos W."/>
            <person name="He G."/>
            <person name="Johnson J."/>
            <person name="Nolan M."/>
            <person name="Tritt A."/>
            <person name="Barry K.W."/>
            <person name="Grigoriev I.V."/>
            <person name="Nagy L.G."/>
            <person name="Hibbett D."/>
            <person name="Henrissat B."/>
            <person name="Matheny P.B."/>
            <person name="Labbe J."/>
            <person name="Martin F.M."/>
        </authorList>
    </citation>
    <scope>NUCLEOTIDE SEQUENCE</scope>
    <source>
        <strain evidence="2">BPL690</strain>
    </source>
</reference>
<dbReference type="AlphaFoldDB" id="A0AAD4QLG2"/>